<dbReference type="GO" id="GO:0005524">
    <property type="term" value="F:ATP binding"/>
    <property type="evidence" value="ECO:0007669"/>
    <property type="project" value="UniProtKB-UniRule"/>
</dbReference>
<dbReference type="InterPro" id="IPR011009">
    <property type="entry name" value="Kinase-like_dom_sf"/>
</dbReference>
<keyword evidence="4 5" id="KW-0067">ATP-binding</keyword>
<sequence>MTRFPVANSPAPTPTSSTSAPSSPQPQTSISASHHQLPPPTLRIDTTVGPPTYEQALLEQPSTTPPDANPRHPTPPATASHQQPQHIRPLKGEIDEAWADAEWTKDRVSAWLARVGWNEVDHIFRGSRFLSVSLTKLHEILPKNFKYAERRTLLNHIRAIEIPAEFIAVLAPTNGRVRHDIHDEPLTTLGSSPVSVVPPNISPTTPSRPSASSSSPRHPTPGLRPFPTPVASTSGSSVDSNGITTSVSAPHRTQGQGPRTQATFPAAQPPLKVTTQLSKSSGTSGASSATLVISPRKSSMQYTKVKPNHADWDRTAPFIPPRVSSSNATLAASSGISQASSVAGKNRESPGYRTLPKSVGNGKGMAGKVFEEQRQQQQQQAQQQSQGQSPWSSKVGNGGFGVGTFMSFLRWPAPQATQPRRQTGLMNLIQVTQDRDVWYSLDVTDMLDADEIRDKMFQRLRIVAEHDRYGCFHIGGEDPGMGRVQAKDRCTGWGVLLQDTGCQHLLLLLNVKLLVENDLPLSHKQLVDLCRYADDEAHIRVHVRPVFPLRNPPTDPWPNTDDPQFPPVSRYGNHGVYTSNIVYHSASTPDLHNYGQSPPNDSYNQSGTLPRYTPHARYSFPHSPSASTDNLHGSHLYNNSGHSHHAFQPTGPNQPNGPSRIPVPIQGGPGGHVHHVSHQPSSPVYGSASEHFGPPRPPYTQNSGHCSPNRGSPVNQPASLPRENYPPQQGGYQNVGARPQLQQYPSQYSTSDWQNQPDIDSNSTWGRSPVYPRSQTPNGRGPAPTDSRSGQNKRTSGGTSPVVQIVNGPGASPELRHPHEATSHGQTAATHTWPSNVPAQPQPQPQPQPQLPRASTDPKGNVHQHPHGDRHHRNHSEPVRPLPHVEESSEWPGQEPVLPVQSAPPIAQAEDYALFARFPKKTPSTADMSLFLVEPKRPAASSTSELDTSLWSKPPSQPPSSTSNWSLDSPGSSRSSTTNVEGFSASDASLQTNATSVSDPEERISVRRTPPGLQITPAITNGGARSPRSPSDSPPDPSPSPSHSSNTGGNRHSVTFGESPKISPRPSSTQHSDGEFWGERPPVEKMYDALDKYFKDHDLDQEIMVPDPVAMEKGHRGRALHKTKSIRLVANEARRKMHTAANVLRAGQMFRRPSTKFFGAKVQEMKPQQGDGGRREIDEGDPVKIQWIKGELIGKGSFGRVYHALNVATGEMIAVKQVDIPKTKSDQLSQRQTDMVKSLYHEIDLLKITRTLSSTLVSRSLRLESPHFLLVILILTVFQFPEETVNIFLEYVPGGSIASCVHKFGPPPEPVIRNFTRQILLGLEYLHEQHILHRDIKGGNVLVDEDGVCKISDFGLSKKNDYDEAYDQNSRMSIQGSVFWMAPEVVRHEPYSAKIDIWSLGCLVLEMFTGDRPWISSDQWAAIYSLGHSQPPPIPDTLSPLAKDFLKKCFIIDANKRPTAADLLKHKFCPPDFSFKFEEHKLKWNSQPESES</sequence>
<feature type="compositionally biased region" description="Low complexity" evidence="6">
    <location>
        <begin position="280"/>
        <end position="290"/>
    </location>
</feature>
<feature type="compositionally biased region" description="Basic and acidic residues" evidence="6">
    <location>
        <begin position="875"/>
        <end position="887"/>
    </location>
</feature>
<feature type="region of interest" description="Disordered" evidence="6">
    <location>
        <begin position="747"/>
        <end position="904"/>
    </location>
</feature>
<evidence type="ECO:0000256" key="2">
    <source>
        <dbReference type="ARBA" id="ARBA00022741"/>
    </source>
</evidence>
<dbReference type="PROSITE" id="PS00108">
    <property type="entry name" value="PROTEIN_KINASE_ST"/>
    <property type="match status" value="1"/>
</dbReference>
<protein>
    <recommendedName>
        <fullName evidence="7">Protein kinase domain-containing protein</fullName>
    </recommendedName>
</protein>
<accession>A0A433QES8</accession>
<feature type="region of interest" description="Disordered" evidence="6">
    <location>
        <begin position="936"/>
        <end position="1080"/>
    </location>
</feature>
<dbReference type="Gene3D" id="1.10.510.10">
    <property type="entry name" value="Transferase(Phosphotransferase) domain 1"/>
    <property type="match status" value="1"/>
</dbReference>
<evidence type="ECO:0000256" key="3">
    <source>
        <dbReference type="ARBA" id="ARBA00022777"/>
    </source>
</evidence>
<feature type="compositionally biased region" description="Basic residues" evidence="6">
    <location>
        <begin position="862"/>
        <end position="874"/>
    </location>
</feature>
<evidence type="ECO:0000256" key="6">
    <source>
        <dbReference type="SAM" id="MobiDB-lite"/>
    </source>
</evidence>
<proteinExistence type="predicted"/>
<dbReference type="PANTHER" id="PTHR48016">
    <property type="entry name" value="MAP KINASE KINASE KINASE SSK2-RELATED-RELATED"/>
    <property type="match status" value="1"/>
</dbReference>
<dbReference type="SUPFAM" id="SSF56112">
    <property type="entry name" value="Protein kinase-like (PK-like)"/>
    <property type="match status" value="1"/>
</dbReference>
<feature type="compositionally biased region" description="Polar residues" evidence="6">
    <location>
        <begin position="230"/>
        <end position="263"/>
    </location>
</feature>
<reference evidence="8 9" key="1">
    <citation type="journal article" date="2018" name="New Phytol.">
        <title>Phylogenomics of Endogonaceae and evolution of mycorrhizas within Mucoromycota.</title>
        <authorList>
            <person name="Chang Y."/>
            <person name="Desiro A."/>
            <person name="Na H."/>
            <person name="Sandor L."/>
            <person name="Lipzen A."/>
            <person name="Clum A."/>
            <person name="Barry K."/>
            <person name="Grigoriev I.V."/>
            <person name="Martin F.M."/>
            <person name="Stajich J.E."/>
            <person name="Smith M.E."/>
            <person name="Bonito G."/>
            <person name="Spatafora J.W."/>
        </authorList>
    </citation>
    <scope>NUCLEOTIDE SEQUENCE [LARGE SCALE GENOMIC DNA]</scope>
    <source>
        <strain evidence="8 9">AD002</strain>
    </source>
</reference>
<dbReference type="Pfam" id="PF00069">
    <property type="entry name" value="Pkinase"/>
    <property type="match status" value="1"/>
</dbReference>
<organism evidence="8 9">
    <name type="scientific">Jimgerdemannia flammicorona</name>
    <dbReference type="NCBI Taxonomy" id="994334"/>
    <lineage>
        <taxon>Eukaryota</taxon>
        <taxon>Fungi</taxon>
        <taxon>Fungi incertae sedis</taxon>
        <taxon>Mucoromycota</taxon>
        <taxon>Mucoromycotina</taxon>
        <taxon>Endogonomycetes</taxon>
        <taxon>Endogonales</taxon>
        <taxon>Endogonaceae</taxon>
        <taxon>Jimgerdemannia</taxon>
    </lineage>
</organism>
<feature type="compositionally biased region" description="Polar residues" evidence="6">
    <location>
        <begin position="823"/>
        <end position="837"/>
    </location>
</feature>
<gene>
    <name evidence="8" type="ORF">BC938DRAFT_482101</name>
</gene>
<evidence type="ECO:0000313" key="9">
    <source>
        <dbReference type="Proteomes" id="UP000274822"/>
    </source>
</evidence>
<feature type="compositionally biased region" description="Polar residues" evidence="6">
    <location>
        <begin position="588"/>
        <end position="608"/>
    </location>
</feature>
<feature type="compositionally biased region" description="Polar residues" evidence="6">
    <location>
        <begin position="622"/>
        <end position="641"/>
    </location>
</feature>
<feature type="compositionally biased region" description="Pro residues" evidence="6">
    <location>
        <begin position="840"/>
        <end position="850"/>
    </location>
</feature>
<dbReference type="PROSITE" id="PS50011">
    <property type="entry name" value="PROTEIN_KINASE_DOM"/>
    <property type="match status" value="1"/>
</dbReference>
<feature type="binding site" evidence="5">
    <location>
        <position position="1216"/>
    </location>
    <ligand>
        <name>ATP</name>
        <dbReference type="ChEBI" id="CHEBI:30616"/>
    </ligand>
</feature>
<dbReference type="InterPro" id="IPR000719">
    <property type="entry name" value="Prot_kinase_dom"/>
</dbReference>
<evidence type="ECO:0000313" key="8">
    <source>
        <dbReference type="EMBL" id="RUS28254.1"/>
    </source>
</evidence>
<evidence type="ECO:0000256" key="1">
    <source>
        <dbReference type="ARBA" id="ARBA00022679"/>
    </source>
</evidence>
<feature type="compositionally biased region" description="Pro residues" evidence="6">
    <location>
        <begin position="63"/>
        <end position="76"/>
    </location>
</feature>
<feature type="domain" description="Protein kinase" evidence="7">
    <location>
        <begin position="1187"/>
        <end position="1469"/>
    </location>
</feature>
<evidence type="ECO:0000256" key="4">
    <source>
        <dbReference type="ARBA" id="ARBA00022840"/>
    </source>
</evidence>
<comment type="caution">
    <text evidence="8">The sequence shown here is derived from an EMBL/GenBank/DDBJ whole genome shotgun (WGS) entry which is preliminary data.</text>
</comment>
<dbReference type="EMBL" id="RBNJ01006879">
    <property type="protein sequence ID" value="RUS28254.1"/>
    <property type="molecule type" value="Genomic_DNA"/>
</dbReference>
<feature type="compositionally biased region" description="Low complexity" evidence="6">
    <location>
        <begin position="375"/>
        <end position="388"/>
    </location>
</feature>
<dbReference type="PANTHER" id="PTHR48016:SF48">
    <property type="entry name" value="SERINE_THREONINE-PROTEIN KINASE BCK1_SLK1_SSP31"/>
    <property type="match status" value="1"/>
</dbReference>
<keyword evidence="9" id="KW-1185">Reference proteome</keyword>
<name>A0A433QES8_9FUNG</name>
<dbReference type="InterPro" id="IPR017441">
    <property type="entry name" value="Protein_kinase_ATP_BS"/>
</dbReference>
<dbReference type="GO" id="GO:0000165">
    <property type="term" value="P:MAPK cascade"/>
    <property type="evidence" value="ECO:0007669"/>
    <property type="project" value="UniProtKB-ARBA"/>
</dbReference>
<feature type="compositionally biased region" description="Polar residues" evidence="6">
    <location>
        <begin position="786"/>
        <end position="802"/>
    </location>
</feature>
<keyword evidence="3" id="KW-0418">Kinase</keyword>
<feature type="compositionally biased region" description="Low complexity" evidence="6">
    <location>
        <begin position="191"/>
        <end position="217"/>
    </location>
</feature>
<keyword evidence="1" id="KW-0808">Transferase</keyword>
<feature type="compositionally biased region" description="Pro residues" evidence="6">
    <location>
        <begin position="218"/>
        <end position="228"/>
    </location>
</feature>
<dbReference type="InterPro" id="IPR050538">
    <property type="entry name" value="MAP_kinase_kinase_kinase"/>
</dbReference>
<feature type="region of interest" description="Disordered" evidence="6">
    <location>
        <begin position="1"/>
        <end position="86"/>
    </location>
</feature>
<feature type="compositionally biased region" description="Polar residues" evidence="6">
    <location>
        <begin position="747"/>
        <end position="766"/>
    </location>
</feature>
<feature type="compositionally biased region" description="Low complexity" evidence="6">
    <location>
        <begin position="14"/>
        <end position="33"/>
    </location>
</feature>
<feature type="compositionally biased region" description="Polar residues" evidence="6">
    <location>
        <begin position="967"/>
        <end position="998"/>
    </location>
</feature>
<dbReference type="PROSITE" id="PS00107">
    <property type="entry name" value="PROTEIN_KINASE_ATP"/>
    <property type="match status" value="1"/>
</dbReference>
<feature type="compositionally biased region" description="Polar residues" evidence="6">
    <location>
        <begin position="329"/>
        <end position="343"/>
    </location>
</feature>
<feature type="region of interest" description="Disordered" evidence="6">
    <location>
        <begin position="588"/>
        <end position="735"/>
    </location>
</feature>
<evidence type="ECO:0000259" key="7">
    <source>
        <dbReference type="PROSITE" id="PS50011"/>
    </source>
</evidence>
<keyword evidence="2 5" id="KW-0547">Nucleotide-binding</keyword>
<dbReference type="SMART" id="SM00220">
    <property type="entry name" value="S_TKc"/>
    <property type="match status" value="1"/>
</dbReference>
<feature type="region of interest" description="Disordered" evidence="6">
    <location>
        <begin position="183"/>
        <end position="292"/>
    </location>
</feature>
<dbReference type="Proteomes" id="UP000274822">
    <property type="component" value="Unassembled WGS sequence"/>
</dbReference>
<feature type="compositionally biased region" description="Low complexity" evidence="6">
    <location>
        <begin position="949"/>
        <end position="966"/>
    </location>
</feature>
<dbReference type="GO" id="GO:0004672">
    <property type="term" value="F:protein kinase activity"/>
    <property type="evidence" value="ECO:0007669"/>
    <property type="project" value="InterPro"/>
</dbReference>
<feature type="compositionally biased region" description="Polar residues" evidence="6">
    <location>
        <begin position="699"/>
        <end position="718"/>
    </location>
</feature>
<feature type="region of interest" description="Disordered" evidence="6">
    <location>
        <begin position="329"/>
        <end position="396"/>
    </location>
</feature>
<dbReference type="InterPro" id="IPR008271">
    <property type="entry name" value="Ser/Thr_kinase_AS"/>
</dbReference>
<evidence type="ECO:0000256" key="5">
    <source>
        <dbReference type="PROSITE-ProRule" id="PRU10141"/>
    </source>
</evidence>